<dbReference type="SUPFAM" id="SSF48576">
    <property type="entry name" value="Terpenoid synthases"/>
    <property type="match status" value="1"/>
</dbReference>
<evidence type="ECO:0000313" key="9">
    <source>
        <dbReference type="EMBL" id="AGL87200.1"/>
    </source>
</evidence>
<dbReference type="Gene3D" id="1.10.600.10">
    <property type="entry name" value="Farnesyl Diphosphate Synthase"/>
    <property type="match status" value="1"/>
</dbReference>
<keyword evidence="3 7" id="KW-0808">Transferase</keyword>
<evidence type="ECO:0000313" key="10">
    <source>
        <dbReference type="Proteomes" id="UP000013940"/>
    </source>
</evidence>
<keyword evidence="6" id="KW-0414">Isoprene biosynthesis</keyword>
<gene>
    <name evidence="9" type="primary">ispA</name>
    <name evidence="9" type="ORF">PFLCHA0_c54620</name>
</gene>
<evidence type="ECO:0000256" key="8">
    <source>
        <dbReference type="SAM" id="MobiDB-lite"/>
    </source>
</evidence>
<dbReference type="AlphaFoldDB" id="A0A2C9EU51"/>
<feature type="compositionally biased region" description="Basic and acidic residues" evidence="8">
    <location>
        <begin position="13"/>
        <end position="22"/>
    </location>
</feature>
<evidence type="ECO:0000256" key="4">
    <source>
        <dbReference type="ARBA" id="ARBA00022723"/>
    </source>
</evidence>
<sequence length="496" mass="53427">MRPAMHGKTLAPDPRRGCKYSERVPGNKGRWKGRRLATWRLLHNCRKRNLRGNRQCPETPAASAITAPSPPSLPGATRVVKTPAPPTPTPPPEARQRALLICPKPRCLLVSRRFNVNRDSRHGPQKSCLRFRTIPRRPANPGRASGERRAVAGRLVDRLRARHRPDPRLPGGPGPGRAEGADPPGARWRAGGTALRCGTAGMITAYQASSQARVDAAMHTLFTAPSPELARLYEAMRYSVMNGGKRVRPLLAYAACEALGGKPEQANGAACAVELIHAYSLVHDDLPAMDDDDLRRGQPTTHKAFDEACAILAGDGLQSLAFSALLDPALSDASAEIRLRMVTTLAQAAGPAGMVGGQAIDLGSVGLKLDQQALEYMHRHKTGALIEASVILGALASGRAEKDELKALQTYAQAIGLAFQVQDDILDVESDTATLGKRQGADIARDKPTYPALLGLAAAKEYALELRDQALHALRPFDAAAEPLRELARYIVERRS</sequence>
<dbReference type="GO" id="GO:0004337">
    <property type="term" value="F:(2E,6E)-farnesyl diphosphate synthase activity"/>
    <property type="evidence" value="ECO:0007669"/>
    <property type="project" value="UniProtKB-EC"/>
</dbReference>
<accession>A0A2C9EU51</accession>
<evidence type="ECO:0000256" key="7">
    <source>
        <dbReference type="RuleBase" id="RU004466"/>
    </source>
</evidence>
<dbReference type="SFLD" id="SFLDG01017">
    <property type="entry name" value="Polyprenyl_Transferase_Like"/>
    <property type="match status" value="1"/>
</dbReference>
<keyword evidence="5" id="KW-0460">Magnesium</keyword>
<evidence type="ECO:0000256" key="1">
    <source>
        <dbReference type="ARBA" id="ARBA00001946"/>
    </source>
</evidence>
<feature type="region of interest" description="Disordered" evidence="8">
    <location>
        <begin position="1"/>
        <end position="26"/>
    </location>
</feature>
<reference evidence="10" key="1">
    <citation type="journal article" date="2014" name="Genome Announc.">
        <title>Full-genome sequence of the plant growth-promoting bacterium Pseudomonas protegens CHA0.</title>
        <authorList>
            <person name="Jousset A."/>
            <person name="Schuldes J."/>
            <person name="Keel C."/>
            <person name="Maurhofer M."/>
            <person name="Daniel R."/>
            <person name="Scheu S."/>
            <person name="Thuermer A."/>
        </authorList>
    </citation>
    <scope>NUCLEOTIDE SEQUENCE [LARGE SCALE GENOMIC DNA]</scope>
    <source>
        <strain evidence="10">DSM 19095 / LMG 27888 / CFBP 6595 / CHA0</strain>
    </source>
</reference>
<dbReference type="InterPro" id="IPR000092">
    <property type="entry name" value="Polyprenyl_synt"/>
</dbReference>
<dbReference type="PANTHER" id="PTHR43281:SF1">
    <property type="entry name" value="FARNESYL DIPHOSPHATE SYNTHASE"/>
    <property type="match status" value="1"/>
</dbReference>
<dbReference type="eggNOG" id="COG0142">
    <property type="taxonomic scope" value="Bacteria"/>
</dbReference>
<dbReference type="Pfam" id="PF00348">
    <property type="entry name" value="polyprenyl_synt"/>
    <property type="match status" value="1"/>
</dbReference>
<name>A0A2C9EU51_PSEPH</name>
<evidence type="ECO:0000256" key="2">
    <source>
        <dbReference type="ARBA" id="ARBA00006706"/>
    </source>
</evidence>
<dbReference type="InterPro" id="IPR033749">
    <property type="entry name" value="Polyprenyl_synt_CS"/>
</dbReference>
<dbReference type="CDD" id="cd00685">
    <property type="entry name" value="Trans_IPPS_HT"/>
    <property type="match status" value="1"/>
</dbReference>
<evidence type="ECO:0000256" key="6">
    <source>
        <dbReference type="ARBA" id="ARBA00023229"/>
    </source>
</evidence>
<dbReference type="InterPro" id="IPR008949">
    <property type="entry name" value="Isoprenoid_synthase_dom_sf"/>
</dbReference>
<evidence type="ECO:0000256" key="3">
    <source>
        <dbReference type="ARBA" id="ARBA00022679"/>
    </source>
</evidence>
<dbReference type="NCBIfam" id="NF045485">
    <property type="entry name" value="FPPsyn"/>
    <property type="match status" value="1"/>
</dbReference>
<dbReference type="InterPro" id="IPR053378">
    <property type="entry name" value="Prenyl_diphosphate_synthase"/>
</dbReference>
<proteinExistence type="inferred from homology"/>
<comment type="cofactor">
    <cofactor evidence="1">
        <name>Mg(2+)</name>
        <dbReference type="ChEBI" id="CHEBI:18420"/>
    </cofactor>
</comment>
<dbReference type="GO" id="GO:0005737">
    <property type="term" value="C:cytoplasm"/>
    <property type="evidence" value="ECO:0007669"/>
    <property type="project" value="UniProtKB-ARBA"/>
</dbReference>
<dbReference type="PROSITE" id="PS00723">
    <property type="entry name" value="POLYPRENYL_SYNTHASE_1"/>
    <property type="match status" value="1"/>
</dbReference>
<dbReference type="FunFam" id="1.10.600.10:FF:000001">
    <property type="entry name" value="Geranylgeranyl diphosphate synthase"/>
    <property type="match status" value="1"/>
</dbReference>
<protein>
    <submittedName>
        <fullName evidence="9">Farnesyl diphosphate synthase IspA</fullName>
        <ecNumber evidence="9">2.5.1.10</ecNumber>
    </submittedName>
</protein>
<keyword evidence="4" id="KW-0479">Metal-binding</keyword>
<dbReference type="GO" id="GO:0046872">
    <property type="term" value="F:metal ion binding"/>
    <property type="evidence" value="ECO:0007669"/>
    <property type="project" value="UniProtKB-KW"/>
</dbReference>
<evidence type="ECO:0000256" key="5">
    <source>
        <dbReference type="ARBA" id="ARBA00022842"/>
    </source>
</evidence>
<organism evidence="9 10">
    <name type="scientific">Pseudomonas protegens (strain DSM 19095 / LMG 27888 / CFBP 6595 / CHA0)</name>
    <dbReference type="NCBI Taxonomy" id="1124983"/>
    <lineage>
        <taxon>Bacteria</taxon>
        <taxon>Pseudomonadati</taxon>
        <taxon>Pseudomonadota</taxon>
        <taxon>Gammaproteobacteria</taxon>
        <taxon>Pseudomonadales</taxon>
        <taxon>Pseudomonadaceae</taxon>
        <taxon>Pseudomonas</taxon>
    </lineage>
</organism>
<dbReference type="PROSITE" id="PS00444">
    <property type="entry name" value="POLYPRENYL_SYNTHASE_2"/>
    <property type="match status" value="1"/>
</dbReference>
<dbReference type="KEGG" id="pprc:PFLCHA0_c54620"/>
<dbReference type="EMBL" id="CP003190">
    <property type="protein sequence ID" value="AGL87200.1"/>
    <property type="molecule type" value="Genomic_DNA"/>
</dbReference>
<feature type="region of interest" description="Disordered" evidence="8">
    <location>
        <begin position="52"/>
        <end position="74"/>
    </location>
</feature>
<dbReference type="Proteomes" id="UP000013940">
    <property type="component" value="Chromosome"/>
</dbReference>
<dbReference type="EC" id="2.5.1.10" evidence="9"/>
<comment type="similarity">
    <text evidence="2 7">Belongs to the FPP/GGPP synthase family.</text>
</comment>
<dbReference type="PANTHER" id="PTHR43281">
    <property type="entry name" value="FARNESYL DIPHOSPHATE SYNTHASE"/>
    <property type="match status" value="1"/>
</dbReference>
<dbReference type="SFLD" id="SFLDS00005">
    <property type="entry name" value="Isoprenoid_Synthase_Type_I"/>
    <property type="match status" value="1"/>
</dbReference>
<dbReference type="HOGENOM" id="CLU_549634_0_0_6"/>
<dbReference type="GO" id="GO:0008654">
    <property type="term" value="P:phospholipid biosynthetic process"/>
    <property type="evidence" value="ECO:0007669"/>
    <property type="project" value="UniProtKB-ARBA"/>
</dbReference>
<dbReference type="GO" id="GO:0016114">
    <property type="term" value="P:terpenoid biosynthetic process"/>
    <property type="evidence" value="ECO:0007669"/>
    <property type="project" value="UniProtKB-ARBA"/>
</dbReference>
<feature type="region of interest" description="Disordered" evidence="8">
    <location>
        <begin position="161"/>
        <end position="184"/>
    </location>
</feature>